<evidence type="ECO:0000313" key="2">
    <source>
        <dbReference type="EMBL" id="EEF23984.1"/>
    </source>
</evidence>
<evidence type="ECO:0000256" key="1">
    <source>
        <dbReference type="SAM" id="MobiDB-lite"/>
    </source>
</evidence>
<name>B9TJI0_RICCO</name>
<feature type="compositionally biased region" description="Basic and acidic residues" evidence="1">
    <location>
        <begin position="158"/>
        <end position="189"/>
    </location>
</feature>
<dbReference type="EMBL" id="EQ983943">
    <property type="protein sequence ID" value="EEF23984.1"/>
    <property type="molecule type" value="Genomic_DNA"/>
</dbReference>
<keyword evidence="3" id="KW-1185">Reference proteome</keyword>
<feature type="region of interest" description="Disordered" evidence="1">
    <location>
        <begin position="158"/>
        <end position="207"/>
    </location>
</feature>
<feature type="compositionally biased region" description="Basic and acidic residues" evidence="1">
    <location>
        <begin position="66"/>
        <end position="80"/>
    </location>
</feature>
<feature type="region of interest" description="Disordered" evidence="1">
    <location>
        <begin position="246"/>
        <end position="290"/>
    </location>
</feature>
<gene>
    <name evidence="2" type="ORF">RCOM_1935980</name>
</gene>
<feature type="region of interest" description="Disordered" evidence="1">
    <location>
        <begin position="1"/>
        <end position="80"/>
    </location>
</feature>
<dbReference type="InParanoid" id="B9TJI0"/>
<feature type="compositionally biased region" description="Basic and acidic residues" evidence="1">
    <location>
        <begin position="9"/>
        <end position="46"/>
    </location>
</feature>
<dbReference type="AlphaFoldDB" id="B9TJI0"/>
<organism evidence="2 3">
    <name type="scientific">Ricinus communis</name>
    <name type="common">Castor bean</name>
    <dbReference type="NCBI Taxonomy" id="3988"/>
    <lineage>
        <taxon>Eukaryota</taxon>
        <taxon>Viridiplantae</taxon>
        <taxon>Streptophyta</taxon>
        <taxon>Embryophyta</taxon>
        <taxon>Tracheophyta</taxon>
        <taxon>Spermatophyta</taxon>
        <taxon>Magnoliopsida</taxon>
        <taxon>eudicotyledons</taxon>
        <taxon>Gunneridae</taxon>
        <taxon>Pentapetalae</taxon>
        <taxon>rosids</taxon>
        <taxon>fabids</taxon>
        <taxon>Malpighiales</taxon>
        <taxon>Euphorbiaceae</taxon>
        <taxon>Acalyphoideae</taxon>
        <taxon>Acalypheae</taxon>
        <taxon>Ricinus</taxon>
    </lineage>
</organism>
<proteinExistence type="predicted"/>
<protein>
    <submittedName>
        <fullName evidence="2">Uncharacterized protein</fullName>
    </submittedName>
</protein>
<feature type="region of interest" description="Disordered" evidence="1">
    <location>
        <begin position="322"/>
        <end position="341"/>
    </location>
</feature>
<feature type="compositionally biased region" description="Basic and acidic residues" evidence="1">
    <location>
        <begin position="104"/>
        <end position="122"/>
    </location>
</feature>
<sequence length="376" mass="42558">REAECRQGAGEREQQRFADGRQIERRYGEEQSARDHCHDAQQLRARDARRRAACQHPLGQPAQADIDGRRDTDHDGKPAARVDAVEAQSFFEVARQPGQVLAEHPVRGEAEQEDRQNGRIGEDGPVGKAGGRMAVLARRTGCRRLRIRVALPALARHIEPRDAPHQTDTAEHEEIHPPSPFARDERDQQTGEQQPERGALANDGDGQAALVVGEPLADCMDRGRERGAFGGAEYHAAHEDGERAGGECLRHLNHGPTHAHGQQQPARRNAVGCEADDDRRYGEEPEEAARDHPEFRWRQMQFGHQRHGDHAEHDLVEEIDRVETGQHERQSPGRARRQGGWMVHERPRTQVCQISMFVSLIRRAWRRVRERRPAAY</sequence>
<feature type="compositionally biased region" description="Basic and acidic residues" evidence="1">
    <location>
        <begin position="277"/>
        <end position="290"/>
    </location>
</feature>
<feature type="compositionally biased region" description="Basic and acidic residues" evidence="1">
    <location>
        <begin position="322"/>
        <end position="331"/>
    </location>
</feature>
<feature type="non-terminal residue" evidence="2">
    <location>
        <position position="1"/>
    </location>
</feature>
<dbReference type="Proteomes" id="UP000008311">
    <property type="component" value="Unassembled WGS sequence"/>
</dbReference>
<accession>B9TJI0</accession>
<feature type="region of interest" description="Disordered" evidence="1">
    <location>
        <begin position="96"/>
        <end position="129"/>
    </location>
</feature>
<reference evidence="3" key="1">
    <citation type="journal article" date="2010" name="Nat. Biotechnol.">
        <title>Draft genome sequence of the oilseed species Ricinus communis.</title>
        <authorList>
            <person name="Chan A.P."/>
            <person name="Crabtree J."/>
            <person name="Zhao Q."/>
            <person name="Lorenzi H."/>
            <person name="Orvis J."/>
            <person name="Puiu D."/>
            <person name="Melake-Berhan A."/>
            <person name="Jones K.M."/>
            <person name="Redman J."/>
            <person name="Chen G."/>
            <person name="Cahoon E.B."/>
            <person name="Gedil M."/>
            <person name="Stanke M."/>
            <person name="Haas B.J."/>
            <person name="Wortman J.R."/>
            <person name="Fraser-Liggett C.M."/>
            <person name="Ravel J."/>
            <person name="Rabinowicz P.D."/>
        </authorList>
    </citation>
    <scope>NUCLEOTIDE SEQUENCE [LARGE SCALE GENOMIC DNA]</scope>
    <source>
        <strain evidence="3">cv. Hale</strain>
    </source>
</reference>
<evidence type="ECO:0000313" key="3">
    <source>
        <dbReference type="Proteomes" id="UP000008311"/>
    </source>
</evidence>